<feature type="compositionally biased region" description="Basic and acidic residues" evidence="2">
    <location>
        <begin position="753"/>
        <end position="765"/>
    </location>
</feature>
<feature type="compositionally biased region" description="Basic and acidic residues" evidence="2">
    <location>
        <begin position="4797"/>
        <end position="4820"/>
    </location>
</feature>
<feature type="compositionally biased region" description="Basic and acidic residues" evidence="2">
    <location>
        <begin position="529"/>
        <end position="540"/>
    </location>
</feature>
<feature type="compositionally biased region" description="Polar residues" evidence="2">
    <location>
        <begin position="3069"/>
        <end position="3078"/>
    </location>
</feature>
<reference evidence="4" key="1">
    <citation type="submission" date="2022-10" db="EMBL/GenBank/DDBJ databases">
        <title>The complete genomes of actinobacterial strains from the NBC collection.</title>
        <authorList>
            <person name="Joergensen T.S."/>
            <person name="Alvarez Arevalo M."/>
            <person name="Sterndorff E.B."/>
            <person name="Faurdal D."/>
            <person name="Vuksanovic O."/>
            <person name="Mourched A.-S."/>
            <person name="Charusanti P."/>
            <person name="Shaw S."/>
            <person name="Blin K."/>
            <person name="Weber T."/>
        </authorList>
    </citation>
    <scope>NUCLEOTIDE SEQUENCE</scope>
    <source>
        <strain evidence="4">NBC_01482</strain>
    </source>
</reference>
<feature type="region of interest" description="Disordered" evidence="2">
    <location>
        <begin position="6112"/>
        <end position="6179"/>
    </location>
</feature>
<feature type="compositionally biased region" description="Basic and acidic residues" evidence="2">
    <location>
        <begin position="970"/>
        <end position="1032"/>
    </location>
</feature>
<feature type="coiled-coil region" evidence="1">
    <location>
        <begin position="3427"/>
        <end position="3473"/>
    </location>
</feature>
<feature type="region of interest" description="Disordered" evidence="2">
    <location>
        <begin position="5887"/>
        <end position="5962"/>
    </location>
</feature>
<feature type="compositionally biased region" description="Basic and acidic residues" evidence="2">
    <location>
        <begin position="4876"/>
        <end position="4889"/>
    </location>
</feature>
<feature type="compositionally biased region" description="Basic and acidic residues" evidence="2">
    <location>
        <begin position="622"/>
        <end position="637"/>
    </location>
</feature>
<dbReference type="PANTHER" id="PTHR34491:SF156">
    <property type="entry name" value="KINESIN MOTOR DOMAIN-CONTAINING PROTEIN"/>
    <property type="match status" value="1"/>
</dbReference>
<feature type="compositionally biased region" description="Basic and acidic residues" evidence="2">
    <location>
        <begin position="475"/>
        <end position="486"/>
    </location>
</feature>
<feature type="compositionally biased region" description="Basic and acidic residues" evidence="2">
    <location>
        <begin position="3653"/>
        <end position="3667"/>
    </location>
</feature>
<feature type="compositionally biased region" description="Basic and acidic residues" evidence="2">
    <location>
        <begin position="3047"/>
        <end position="3067"/>
    </location>
</feature>
<keyword evidence="5" id="KW-1185">Reference proteome</keyword>
<feature type="compositionally biased region" description="Basic and acidic residues" evidence="2">
    <location>
        <begin position="3692"/>
        <end position="3713"/>
    </location>
</feature>
<feature type="compositionally biased region" description="Pro residues" evidence="2">
    <location>
        <begin position="6397"/>
        <end position="6585"/>
    </location>
</feature>
<feature type="region of interest" description="Disordered" evidence="2">
    <location>
        <begin position="3681"/>
        <end position="3741"/>
    </location>
</feature>
<feature type="region of interest" description="Disordered" evidence="2">
    <location>
        <begin position="3859"/>
        <end position="3881"/>
    </location>
</feature>
<dbReference type="Pfam" id="PF25547">
    <property type="entry name" value="WXG100_2"/>
    <property type="match status" value="1"/>
</dbReference>
<feature type="compositionally biased region" description="Basic and acidic residues" evidence="2">
    <location>
        <begin position="1072"/>
        <end position="1082"/>
    </location>
</feature>
<feature type="compositionally biased region" description="Pro residues" evidence="2">
    <location>
        <begin position="6649"/>
        <end position="6664"/>
    </location>
</feature>
<feature type="region of interest" description="Disordered" evidence="2">
    <location>
        <begin position="4769"/>
        <end position="5004"/>
    </location>
</feature>
<feature type="region of interest" description="Disordered" evidence="2">
    <location>
        <begin position="324"/>
        <end position="1082"/>
    </location>
</feature>
<feature type="region of interest" description="Disordered" evidence="2">
    <location>
        <begin position="2236"/>
        <end position="2276"/>
    </location>
</feature>
<evidence type="ECO:0000313" key="4">
    <source>
        <dbReference type="EMBL" id="WUV50797.1"/>
    </source>
</evidence>
<feature type="compositionally biased region" description="Basic and acidic residues" evidence="2">
    <location>
        <begin position="4944"/>
        <end position="4965"/>
    </location>
</feature>
<feature type="compositionally biased region" description="Low complexity" evidence="2">
    <location>
        <begin position="6638"/>
        <end position="6648"/>
    </location>
</feature>
<feature type="coiled-coil region" evidence="1">
    <location>
        <begin position="5179"/>
        <end position="5213"/>
    </location>
</feature>
<dbReference type="RefSeq" id="WP_329415596.1">
    <property type="nucleotide sequence ID" value="NZ_CP109441.1"/>
</dbReference>
<feature type="coiled-coil region" evidence="1">
    <location>
        <begin position="6254"/>
        <end position="6321"/>
    </location>
</feature>
<feature type="compositionally biased region" description="Basic and acidic residues" evidence="2">
    <location>
        <begin position="4713"/>
        <end position="4733"/>
    </location>
</feature>
<feature type="compositionally biased region" description="Basic and acidic residues" evidence="2">
    <location>
        <begin position="6087"/>
        <end position="6098"/>
    </location>
</feature>
<gene>
    <name evidence="4" type="ORF">OG563_22910</name>
</gene>
<evidence type="ECO:0000256" key="1">
    <source>
        <dbReference type="SAM" id="Coils"/>
    </source>
</evidence>
<dbReference type="Proteomes" id="UP001432062">
    <property type="component" value="Chromosome"/>
</dbReference>
<feature type="compositionally biased region" description="Basic and acidic residues" evidence="2">
    <location>
        <begin position="1047"/>
        <end position="1065"/>
    </location>
</feature>
<proteinExistence type="predicted"/>
<feature type="compositionally biased region" description="Basic and acidic residues" evidence="2">
    <location>
        <begin position="773"/>
        <end position="782"/>
    </location>
</feature>
<evidence type="ECO:0000313" key="5">
    <source>
        <dbReference type="Proteomes" id="UP001432062"/>
    </source>
</evidence>
<feature type="compositionally biased region" description="Basic and acidic residues" evidence="2">
    <location>
        <begin position="3547"/>
        <end position="3562"/>
    </location>
</feature>
<feature type="compositionally biased region" description="Basic and acidic residues" evidence="2">
    <location>
        <begin position="6112"/>
        <end position="6127"/>
    </location>
</feature>
<feature type="region of interest" description="Disordered" evidence="2">
    <location>
        <begin position="5979"/>
        <end position="6098"/>
    </location>
</feature>
<feature type="compositionally biased region" description="Basic and acidic residues" evidence="2">
    <location>
        <begin position="5989"/>
        <end position="6012"/>
    </location>
</feature>
<feature type="coiled-coil region" evidence="1">
    <location>
        <begin position="2492"/>
        <end position="2519"/>
    </location>
</feature>
<feature type="compositionally biased region" description="Low complexity" evidence="2">
    <location>
        <begin position="691"/>
        <end position="711"/>
    </location>
</feature>
<feature type="compositionally biased region" description="Acidic residues" evidence="2">
    <location>
        <begin position="3968"/>
        <end position="3978"/>
    </location>
</feature>
<feature type="compositionally biased region" description="Gly residues" evidence="2">
    <location>
        <begin position="4610"/>
        <end position="4620"/>
    </location>
</feature>
<feature type="region of interest" description="Disordered" evidence="2">
    <location>
        <begin position="3944"/>
        <end position="3994"/>
    </location>
</feature>
<feature type="region of interest" description="Disordered" evidence="2">
    <location>
        <begin position="5458"/>
        <end position="5487"/>
    </location>
</feature>
<feature type="compositionally biased region" description="Polar residues" evidence="2">
    <location>
        <begin position="671"/>
        <end position="680"/>
    </location>
</feature>
<organism evidence="4 5">
    <name type="scientific">Nocardia vinacea</name>
    <dbReference type="NCBI Taxonomy" id="96468"/>
    <lineage>
        <taxon>Bacteria</taxon>
        <taxon>Bacillati</taxon>
        <taxon>Actinomycetota</taxon>
        <taxon>Actinomycetes</taxon>
        <taxon>Mycobacteriales</taxon>
        <taxon>Nocardiaceae</taxon>
        <taxon>Nocardia</taxon>
    </lineage>
</organism>
<dbReference type="PANTHER" id="PTHR34491">
    <property type="entry name" value="A-TYPE INCLUSION PROTEIN, PUTATIVE-RELATED"/>
    <property type="match status" value="1"/>
</dbReference>
<feature type="compositionally biased region" description="Basic and acidic residues" evidence="2">
    <location>
        <begin position="3631"/>
        <end position="3642"/>
    </location>
</feature>
<sequence length="6812" mass="739195">MAELPGYLKWLEWVAGSDWPAGDPDGMWGLADDWRAAAAGLRDILPDIRAAKTASLKAYQDGDGIEAIIANFDSYLEGPQSLEMLARDFEKLADSATSVGTEIEYGQLMLITSLALLAAEIAIAWIFPPTAPAEEALAIAGTRVAIRIIAKRIMDKIVEIVAKFLGRRLANFLVRHIAIDTVLGTVQDWGILQYQVNSGHRKEVNWEQVGITAISSAIGAGVASPIGERLGKKLAETEMKAWLRGLLTGATAGTAGAIAGFGGSVGAQFAFTWAKSGPEGGWDKAVEGLKKTEFDLRMLTAGASNGAMSGANRAAAEKFYQNRHPDWYRPNGSPVNPDDLTRIGFRPDAGPVGAGADGGGRAGAGSGTGQTGEGAPNVGHTGEPVAGRGAGDGAADGSTAHAVDDGSAAGVDGSSNSHGAGDDSARVHGADSGMSKAGAADDGSTARAGDDGSAAHAGDDGATARAGGDGATAHAGDDDATVRAGDDGSAAHAGGDGATARAGGDGATAHAGDDGSAVRAGDDGSAVRAGDDDATAHAGDDGSSAARADADASTNTQRVGDGTADGGVDQSSTRNSEEGAGSEGAVRPAGESASHSDASAVQTNSTAESNGAGDRTGSADHAGAREGQSRLDADTRADLTPASVEHSSNATADGSRVSGDNAGPQAGTAAASPTLQTGTAPTHPGAVPTHAAPDARTSATPSSSRTTSTADMRPGATANTETSRGEQTRPQPTAEPRTTDPRSTTPSSADTRTTTDGRPGPDRFRTGTGDTSSEPKSRRATTEIRAGAAQSTPRHPTAEPIAGPQPEPAPIHAETHADDNATVRPNSDPAAHPDSAGAVQPNRDTAGRYGAVPPVNDSVVRSDGDSAVRPDSTNALRPEGESPVLSDGDGATRPEGDGVARHESDGPVRRDGDGAALRDGDGAVPSVGDGAVRPDGDRAVRSEGDGMARREGDSAVHPENESVVGPDGDDAVRPRNEGAVRIEGDGVLRAEGEDGEHRGADIEPAKSHRADDSARREEVEARREAARQRAESLDPAVAFVPQPVAEPHTHRTAGDAPADRSREVADVQQRQGGDEPRIPERNRGRCAELSLRLIKALTGSSAIRLPERVIGLDGMTAAEVQTAAGGQLRSYDGHAEIARLLLSMPEGSSALVVDEYSGPVDRYNVGAHAYVLVHENGGIVVRDPGAGREEGFPPTVPRELRGTYAIAFDATGKPLHPIGSEHPFATDPGARIGRSLDAQPDQVRELLRQTETGRRIAASFDNSPVRDGFEPSAGDGRAGEFRRRELTAVAFTSGADHVQQALTLAHESVHAERYVQGRTGDVRGMARDEFVRTMVDEEAAATGRRFQLAQEFRDLGHDIAVHPLEETYTTAYRAAADLSASDSSLTPAEIRQAAHDVAVDALRHEIATHEWRNGKNYTDYYGDAWDRMHAANAELPSGARMQDAPADIAESLHTGALDRESAFRDLRNTSEELGKRATALGLDPTLARQPLQRQITERMQRITNELAGPDIPPEQQAELRTEEHDLRTLADLADQRQHAQATYDHHADQVADAAIREVLTQQVRENPDARMLNEHIVHIPGEPDRLVIASGADDHQRVLREAQQHPEIRDLLARPEVVREHLNVDADKIGRIRVEPIDEPSPNQFDRATDLTPLDRAGQAAQERIARIREQLRETEIGRWADEVLTRHDVDIVHESGADDRYYPSRRTLALDVGTSDAAQMAALVHGAIHVELAHTRATPGGAQERMRLPREEYIARMLDEETRAHALEIVAAKQLGAAGHDLAETPLERAYTAAYDRARARAHEENSEAPAAELDRIANDAGLDAIRPEVAQHRPEHSTETHAEFYGHAWDDAHGIRSFDYIVRSAIASGERSVTVLSEGSSVHAARKVELVTFNDGTELIRKTVLNPRHAVAERLASLLGRTIGANVPEVFHAKSNVVYMEKLTGRVAAERHPQFVDVHELGYADTVAGRALGLLDALIRIPDRDAQGWMIGPQREVLGIDHSRGFEESDAARHALSPFAEHFLRRNGDSIEVIDHHLPRAVVDAITERVAALRPEFVKHGRGQWHDTVMARLAEIRAHAGELPPEHGDVAMRPEDSSRRDEDFDDRPNAYTNRYGGDNQHGIHGRVDADGALRATVRVGDGTPTGREMFRDMMRELGHQVTEIRAEWNADDRMRDDLDTFNAGVQELYLTPEEAARNTFTGKLAVELGFTEVSFDHDAMRGRPGEYEKVVAHFSRPETSVRSEAPGDGADSPEFRPTGDGPEPDTGAWQVRPRDMAGGPVWELLGRSEIGREAADALRAAGVAVRFEDGQRDSFNGRTMDVSVDTHDRSQPAQAEALVRAAVLADAVLSGRVEVDPARIRAIDRADYVDAQLRTEAEVLGRQAEFRRELGAAGYPETAPTTHDIADSAYTRALHEQYLTARDAAVAAADPGLGEHELRRIGRAAGIEAVLSGDMFDSPLYPSEGASLRDIHGGTWDAQQHPDGMYEPASAESARELQRLVREHAALTRELRAVEGDWNRAVRRLGAFDPEIHRGDRDLFERGRQAVTDNRIRRASGAGMNSERTAQVRALAELTRRHGEVEAERNRLLDEIAARVGREVLGPEALDGHWVDDRVAVLPGEPLRVIVVDARGDHAAISRAAADRGSDLHRAIRYGDAVAERVRVSVDDSGAVQVRREPVDLRAAWVDAAAADVRAEVDHLVAPRPPDEPAAALPDQSMADTAQVASDRLQRILRGNGLGRWATEVLARHGVEIRFGLDVDSSRYDGRQQRGVDAGYDPASNTVLLGLTDTPSQHAAEAIRAAYLAEQLGDGPLERFTLGRDEYVDLMLDREAMAQARAFEFDRWRQFGTEASPAPETLLSKAYKDAFKQAEQQALRAYRDNREVADSMIDAAAHHAAAREVRNRLVELGPRVDGGDLAAFYRARWDSAHGITRAPGEGPPTHHTDTPAIRDQRNRQYAAEIESLRLLRDSGRFVPVGPAERAYADAYDRAYQRAERAAARSNDPAIRPERAGYEAGREALRKYIDKVGLEPAEVAFDVARHADDNVDDYRPWSDKTEPETGRPADQDASSRPMSSEETADRVRRALDDELAWDPGGARRTERVGQFPGHQPVGRGRLVVVAPEGQHMDALRELAATHPEYTNVLWDGTQRIEYLQVGPGSDGLHDARFITADTAEGPYRRPTEDEAATELLAHYLRYRAAGQTDVGFDAWVRQLGPDAFNTRENASPNLEGRLRLDFMARGYELVEADPSIGEPHPAEVARRLLTRQVAMPESADTAGRERRWPQFSRTEVKTRAWDFPVTLQSDGNGGWRVAPPTGAGGAGDVLARQFQGMSDTDTGRLRERITRILLDGSADLHDHSAPKSLLRRITDRLSFGNRSDEGDAAPRPIDRPRPEDDSFDAPEFPPAHPDDGAQERQAQQQRQDVLDRLAAENAVAVRERDEARAAGDPERIARAEERVERLDEAMAIALQRDALLRAGAIPVTERVGVVPGEPARVFVVGWGDGDPVRVLDDAAAQHPQLAELRAEPGTVVRELRIGAQGETRVLRIDDPAARQEVERPAEAGGGGKKPPSEPPVPAGTPDYPENSRNENSGNGSEEPSAGRPFAPANPDAPRRVVIDANGEEVPLQVRPDDAGRWRVEAPEESGTPARPADSEPPEKKSPLRRAWERIREKMRVRGYVGDYPKYPSGSGEDRRGQNALKDGVEHAPDLFESHPNAPHPPQATPGHETVARPAPESAGEGLNMARIAKEGWTAWRNREHLPILNRFSGRTRDVAGDFVVPRTPDGEEYRFWVSDADPDLVRQTVTELLEVEAIAPEEARAVLEEALAVADPEQRQRIIDDLENFGLISDEEARALEHEPTHPEPTTELDGPPPEDESLTDKAHRLGFDLPDESPETIRRVLDEQQYRTMREAAAIAGLAEAADRFNEEVTRPYVDADLLGDSAPELHGREPVAGEIEDPDARRLDEDEDYYDEDEPTRESGPGWGASDATGRPVPLADQLSIFDDNPMGRFLKELISAFDGHPGLQNFRPVGNGADPLREWGDIGDGQELGRDQGPRVFFEHALRRDQLRDEASTWAQMFGLDLNDVNPRNLDATLRRLWAENDARAARVAEFADAAEPHLRAGEQEPVGEIHGDQVARVPVGEGAPDRLVVINGPLDRADALARALANDPALADALNRGEVELDYRNARTDRVGQIHLDPVETPEVYHHRETIDGRELVVTMVRDNDGQWRAVQAPIEEPTSHSPGHESDAPPRTRAEMVAKIVDLANELGLGPAALHPDRLAQTIAELKLANALRAGQVEALADFARTMNEIENFNDIGDARGQLAHRLDIPESELTPRRAAEALADPEWRSARREQQFKDLADYAKQLRDIDLGAVNAARDRLAAQLGLNSSELLQPTKIRIADDGEILRGLDANGLDPAKLRKVIAGFEGKHDQVVDALTEYMRALIDVDPYSDVPRGDLSADPRAAGEPPIHELACVQALRELLTEAMQSGDALDLGSVLADHPGRADGVSGEGRGRPEPNRDWARLVGVDIAGADDATFRKVYEAYRDGKIEKHEGLSPRELTAELGRIRAEIQTRAEQIRNLAALLDEFYDAPSELAGAPRGLGGPDEGGPGPKPVGPEDPGASGAVDPSVRPGGDESEPGAQQESGSGGVADPPVRPGGDESGAASELDSRSDWKRQMDAEQDEWNARMHAELDEWVARMRAEENVPQRNSDDPRSRIDEAFQRESAAAEADFRRHEEASEAAHQALLDHLDELARRLEERFGDVDDSQKTVPAPDSADSEPPIDEASPHDSGDGEESAHHQDEDAEYRALIDQLDELVRRLEGGSEEPPPSDEDGPEPTALPSGPPHDPPDSPASGAKLIPESSEPTRAEEPVLVRFDDDSDGVEPVRPEEAGPDEATEPVAEAGGGSKKPPADPPAPPVPEPKEPSGGNQGGEERGADSRRDDPPTSELEKPSGRNQDSEQSGAENRRNDTEAAGNSEPGSEARTGPEHEEAVRAHADAIARRDALAAQIAELADRLPAQEDADAWTPRRIRATVAEFAGRRLLSDADRAVVAELERLAPEFARVDAEVGELAARIGLVDEYDRLLQERRDLVREREFVRAKANERAANLGLDDSTEWVRRDPDARDEAIQALHAHARTDVVDVLGGLEEANRQVRSPVEPGEQGRREEALRKLIAATEDFESLDDQVRRADQRLSELEDQGVARHRPPSEEGAADIDRMARERAEELRQIKPRRTMRDDLAVRLGVVDESGNPDEAALQPDRLRSTITGLRFDADDEVRDGTLSPDESAARHREIDGLFNAADDVNQAHNRIGRLQDEMAGAAGVWRQQVEAEGGRMATDRVGIVEGERPRIIVYGPRLDPASPRADHDRALADALRRDPAVAQAMVRPETRVEYRQVLADREGNTRTLRMPPPEIRRLSTGWHNGRRMDMTSWVDAEGTVHHVDPTRPDWVGNRDAGTVPKKFTPKDPPDGVSGWAMEDVVNDITLPTDHVPPGEIAESTLPVNMPQAPSRYDTSSVPPGTPIFEQHWGGDAYNITRLILMAAQTPKHPAVKAWIQAHPEIGEWVQARPWLQKIPPFGTVFRNYEWFAGPERNIQPMHRPWDPAEHGNPADRVEISEGLQREWDRDVANWRRVQDWADAEYERFLADDSDIDRIMDGLDVHRRAQQVAAARDVVGTVQDRLVTADRGIDPTRDVDAQLLRMQDENDRVADDLADRFQVDDRDAVRDTIADIRELLRAGADPDAIAQILAQHTRHGVPDFTRAEIEQIKNHLMVDEHLVRDYSDPNGTYIRRPMDRLADVAEAWNRLMAGEPLPQDLVLLQDARAESGFLRANPGATWRAANTHAIGLGFHWDADRPPLTDWRAGIPYAVDIVAPDPSWSPPDQHAGPELPPPPDAPQLGATPPKPDAPSSDGSARPGAEPESVPEVQPEGTAPGQDPNPAARQAEIERVADEWAAAFVAREDARTALDEAMADPSPEHADEQQAATRRLDEADAELTRLNEGLSRAVAHDIAETEATHHDSGGTRPDAPARQDYSGTDTSPDVTGDGGSGRPPRDHPTPASPDEPTDPVQRIEQTRQRAEAGFDELQRRIDVWHEEALRENEQRHEEALRSRMDSAPPPLSDPPLDGAEPTSDDAAGPDGSPSRHTDGESLDPVQRIEQALQRAQAGFDELQRRIDAWHADALRENERRYEEAINSLSEYPLAADPVARQSDPLREIEEIRQRTAAGFDELQRRIDTWHADALAANQRRHEEALQALAERPRPDDGAEQSDLLRRIDELRQRAQAGLDELQQRIDAWHEEASAANQRRFDEFNRWLNATVPERDNSDGSGRAPEPGQADSGPAEARGPLAGRSGDSEPSPLPGSVLRSHIPHPPRLNHEYEMPDPPSRAPFDPTWPLPKHPPEPPKPPHPPTPPHPPKPPVPPRPPVLPHEPKPPKPPVPPKPPLPPTPPVSPVPPTPPVPSPTPVLPFPPTPPVPPTTPEPPTPPVPPATPTPPVPLPTPVPPFPPTTPEPPVPPTTPVPPFPPPPEPPVPPTTPPEPPVPPPPLVPPFPPTTPEPPQPPTFPPHDPTTPPHDRIHPPSSGHPSEPPNRPDTPVTSEPPNQHHSGAPMSPGRPDASHQPINPIAPQQDPTTQTTPPPMTPPTIGAPPSPTRNRQGSNGHRNRPSQNGNSATLFVQPFSGFGVPAHFDPETGALQAVGGGIGPQLGVYGDLGDTPVVFYRDLSGLALRIGDNTINLDTPLVAIEWEPVENRRTRFAVTASGTVVCQLLYRSLPPELDLGRLIHDVCATPTRRTQIFIR</sequence>
<evidence type="ECO:0000256" key="2">
    <source>
        <dbReference type="SAM" id="MobiDB-lite"/>
    </source>
</evidence>
<feature type="compositionally biased region" description="Basic and acidic residues" evidence="2">
    <location>
        <begin position="4678"/>
        <end position="4697"/>
    </location>
</feature>
<dbReference type="InterPro" id="IPR057746">
    <property type="entry name" value="CpnT-like_N"/>
</dbReference>
<feature type="compositionally biased region" description="Polar residues" evidence="2">
    <location>
        <begin position="593"/>
        <end position="609"/>
    </location>
</feature>
<accession>A0ABZ1Z9M7</accession>
<feature type="region of interest" description="Disordered" evidence="2">
    <location>
        <begin position="3376"/>
        <end position="3424"/>
    </location>
</feature>
<feature type="compositionally biased region" description="Low complexity" evidence="2">
    <location>
        <begin position="451"/>
        <end position="474"/>
    </location>
</feature>
<feature type="compositionally biased region" description="Basic and acidic residues" evidence="2">
    <location>
        <begin position="932"/>
        <end position="960"/>
    </location>
</feature>
<feature type="region of interest" description="Disordered" evidence="2">
    <location>
        <begin position="3047"/>
        <end position="3112"/>
    </location>
</feature>
<feature type="region of interest" description="Disordered" evidence="2">
    <location>
        <begin position="6329"/>
        <end position="6688"/>
    </location>
</feature>
<feature type="compositionally biased region" description="Gly residues" evidence="2">
    <location>
        <begin position="352"/>
        <end position="372"/>
    </location>
</feature>
<feature type="compositionally biased region" description="Low complexity" evidence="2">
    <location>
        <begin position="487"/>
        <end position="517"/>
    </location>
</feature>
<feature type="compositionally biased region" description="Low complexity" evidence="2">
    <location>
        <begin position="741"/>
        <end position="752"/>
    </location>
</feature>
<feature type="compositionally biased region" description="Basic and acidic residues" evidence="2">
    <location>
        <begin position="4769"/>
        <end position="4779"/>
    </location>
</feature>
<feature type="compositionally biased region" description="Basic and acidic residues" evidence="2">
    <location>
        <begin position="6021"/>
        <end position="6036"/>
    </location>
</feature>
<feature type="compositionally biased region" description="Basic and acidic residues" evidence="2">
    <location>
        <begin position="4741"/>
        <end position="4756"/>
    </location>
</feature>
<feature type="compositionally biased region" description="Polar residues" evidence="2">
    <location>
        <begin position="4966"/>
        <end position="4976"/>
    </location>
</feature>
<feature type="region of interest" description="Disordered" evidence="2">
    <location>
        <begin position="2082"/>
        <end position="2125"/>
    </location>
</feature>
<feature type="compositionally biased region" description="Polar residues" evidence="2">
    <location>
        <begin position="6666"/>
        <end position="6687"/>
    </location>
</feature>
<feature type="compositionally biased region" description="Low complexity" evidence="2">
    <location>
        <begin position="541"/>
        <end position="553"/>
    </location>
</feature>
<feature type="region of interest" description="Disordered" evidence="2">
    <location>
        <begin position="3547"/>
        <end position="3667"/>
    </location>
</feature>
<feature type="compositionally biased region" description="Polar residues" evidence="2">
    <location>
        <begin position="6608"/>
        <end position="6618"/>
    </location>
</feature>
<protein>
    <recommendedName>
        <fullName evidence="3">Outer membrane channel protein CpnT-like N-terminal domain-containing protein</fullName>
    </recommendedName>
</protein>
<feature type="compositionally biased region" description="Basic and acidic residues" evidence="2">
    <location>
        <begin position="420"/>
        <end position="429"/>
    </location>
</feature>
<feature type="region of interest" description="Disordered" evidence="2">
    <location>
        <begin position="4605"/>
        <end position="4697"/>
    </location>
</feature>
<feature type="compositionally biased region" description="Basic and acidic residues" evidence="2">
    <location>
        <begin position="2082"/>
        <end position="2110"/>
    </location>
</feature>
<name>A0ABZ1Z9M7_9NOCA</name>
<feature type="compositionally biased region" description="Basic and acidic residues" evidence="2">
    <location>
        <begin position="3080"/>
        <end position="3089"/>
    </location>
</feature>
<feature type="domain" description="Outer membrane channel protein CpnT-like N-terminal" evidence="3">
    <location>
        <begin position="11"/>
        <end position="152"/>
    </location>
</feature>
<dbReference type="EMBL" id="CP109441">
    <property type="protein sequence ID" value="WUV50797.1"/>
    <property type="molecule type" value="Genomic_DNA"/>
</dbReference>
<keyword evidence="1" id="KW-0175">Coiled coil</keyword>
<feature type="region of interest" description="Disordered" evidence="2">
    <location>
        <begin position="4713"/>
        <end position="4756"/>
    </location>
</feature>
<dbReference type="PRINTS" id="PR01217">
    <property type="entry name" value="PRICHEXTENSN"/>
</dbReference>
<evidence type="ECO:0000259" key="3">
    <source>
        <dbReference type="Pfam" id="PF25547"/>
    </source>
</evidence>
<feature type="compositionally biased region" description="Low complexity" evidence="2">
    <location>
        <begin position="3585"/>
        <end position="3600"/>
    </location>
</feature>
<feature type="compositionally biased region" description="Basic and acidic residues" evidence="2">
    <location>
        <begin position="890"/>
        <end position="921"/>
    </location>
</feature>